<accession>A0A1W1ECQ6</accession>
<dbReference type="SUPFAM" id="SSF47240">
    <property type="entry name" value="Ferritin-like"/>
    <property type="match status" value="1"/>
</dbReference>
<dbReference type="Pfam" id="PF09968">
    <property type="entry name" value="DUF2202"/>
    <property type="match status" value="1"/>
</dbReference>
<dbReference type="InterPro" id="IPR019243">
    <property type="entry name" value="DUF2202"/>
</dbReference>
<proteinExistence type="predicted"/>
<dbReference type="InterPro" id="IPR012347">
    <property type="entry name" value="Ferritin-like"/>
</dbReference>
<name>A0A1W1ECQ6_9ZZZZ</name>
<dbReference type="InterPro" id="IPR009078">
    <property type="entry name" value="Ferritin-like_SF"/>
</dbReference>
<gene>
    <name evidence="2" type="ORF">MNB_SV-5-169</name>
</gene>
<protein>
    <submittedName>
        <fullName evidence="2">Uncharacterized protein MJ0754</fullName>
    </submittedName>
</protein>
<dbReference type="CDD" id="cd01048">
    <property type="entry name" value="Ferritin_like_AB2"/>
    <property type="match status" value="1"/>
</dbReference>
<dbReference type="AlphaFoldDB" id="A0A1W1ECQ6"/>
<evidence type="ECO:0000313" key="2">
    <source>
        <dbReference type="EMBL" id="SFZ97798.1"/>
    </source>
</evidence>
<organism evidence="2">
    <name type="scientific">hydrothermal vent metagenome</name>
    <dbReference type="NCBI Taxonomy" id="652676"/>
    <lineage>
        <taxon>unclassified sequences</taxon>
        <taxon>metagenomes</taxon>
        <taxon>ecological metagenomes</taxon>
    </lineage>
</organism>
<feature type="domain" description="DUF2202" evidence="1">
    <location>
        <begin position="50"/>
        <end position="186"/>
    </location>
</feature>
<dbReference type="Gene3D" id="1.20.1260.10">
    <property type="match status" value="1"/>
</dbReference>
<evidence type="ECO:0000259" key="1">
    <source>
        <dbReference type="Pfam" id="PF09968"/>
    </source>
</evidence>
<dbReference type="InterPro" id="IPR006311">
    <property type="entry name" value="TAT_signal"/>
</dbReference>
<sequence>MKNSTEQSKRRGFLSKMLVAGAGGIAFLSSSAYAKDGKKKTVELTEEQLDELYFIYQEEKLARDVYITLGEMYPNENTFASIQLSEQRHIDAAQGLCETYNIDLSNVNEDEVGTFDNDILQELYTTLVSKGSDSLTLALEQGVFIEELDIEDLTKAIDEMDMPDDVIRVYENLREGSYNHLESFQGALTLV</sequence>
<dbReference type="PROSITE" id="PS51318">
    <property type="entry name" value="TAT"/>
    <property type="match status" value="1"/>
</dbReference>
<reference evidence="2" key="1">
    <citation type="submission" date="2016-10" db="EMBL/GenBank/DDBJ databases">
        <authorList>
            <person name="de Groot N.N."/>
        </authorList>
    </citation>
    <scope>NUCLEOTIDE SEQUENCE</scope>
</reference>
<dbReference type="EMBL" id="FPKX01000020">
    <property type="protein sequence ID" value="SFZ97798.1"/>
    <property type="molecule type" value="Genomic_DNA"/>
</dbReference>